<accession>A0A7J7P4T8</accession>
<dbReference type="OrthoDB" id="6017153at2759"/>
<dbReference type="AlphaFoldDB" id="A0A7J7P4T8"/>
<dbReference type="EMBL" id="JACGCM010000276">
    <property type="protein sequence ID" value="KAF6174350.1"/>
    <property type="molecule type" value="Genomic_DNA"/>
</dbReference>
<evidence type="ECO:0000313" key="2">
    <source>
        <dbReference type="Proteomes" id="UP000541444"/>
    </source>
</evidence>
<dbReference type="Proteomes" id="UP000541444">
    <property type="component" value="Unassembled WGS sequence"/>
</dbReference>
<evidence type="ECO:0000313" key="1">
    <source>
        <dbReference type="EMBL" id="KAF6174350.1"/>
    </source>
</evidence>
<comment type="caution">
    <text evidence="1">The sequence shown here is derived from an EMBL/GenBank/DDBJ whole genome shotgun (WGS) entry which is preliminary data.</text>
</comment>
<reference evidence="1 2" key="1">
    <citation type="journal article" date="2020" name="IScience">
        <title>Genome Sequencing of the Endangered Kingdonia uniflora (Circaeasteraceae, Ranunculales) Reveals Potential Mechanisms of Evolutionary Specialization.</title>
        <authorList>
            <person name="Sun Y."/>
            <person name="Deng T."/>
            <person name="Zhang A."/>
            <person name="Moore M.J."/>
            <person name="Landis J.B."/>
            <person name="Lin N."/>
            <person name="Zhang H."/>
            <person name="Zhang X."/>
            <person name="Huang J."/>
            <person name="Zhang X."/>
            <person name="Sun H."/>
            <person name="Wang H."/>
        </authorList>
    </citation>
    <scope>NUCLEOTIDE SEQUENCE [LARGE SCALE GENOMIC DNA]</scope>
    <source>
        <strain evidence="1">TB1705</strain>
        <tissue evidence="1">Leaf</tissue>
    </source>
</reference>
<name>A0A7J7P4T8_9MAGN</name>
<gene>
    <name evidence="1" type="ORF">GIB67_040843</name>
</gene>
<sequence length="84" mass="9598">MQGSSNFLMRLRILKGYSDFGDDLCEDYGEDSVLQFLAGINPDFEYARIHLLDMTHFPTLEETHTYCLSDQSRRSPMSLISGSL</sequence>
<organism evidence="1 2">
    <name type="scientific">Kingdonia uniflora</name>
    <dbReference type="NCBI Taxonomy" id="39325"/>
    <lineage>
        <taxon>Eukaryota</taxon>
        <taxon>Viridiplantae</taxon>
        <taxon>Streptophyta</taxon>
        <taxon>Embryophyta</taxon>
        <taxon>Tracheophyta</taxon>
        <taxon>Spermatophyta</taxon>
        <taxon>Magnoliopsida</taxon>
        <taxon>Ranunculales</taxon>
        <taxon>Circaeasteraceae</taxon>
        <taxon>Kingdonia</taxon>
    </lineage>
</organism>
<protein>
    <submittedName>
        <fullName evidence="1">Uncharacterized protein</fullName>
    </submittedName>
</protein>
<keyword evidence="2" id="KW-1185">Reference proteome</keyword>
<proteinExistence type="predicted"/>